<proteinExistence type="predicted"/>
<evidence type="ECO:0000259" key="2">
    <source>
        <dbReference type="Pfam" id="PF13649"/>
    </source>
</evidence>
<dbReference type="InterPro" id="IPR041698">
    <property type="entry name" value="Methyltransf_25"/>
</dbReference>
<evidence type="ECO:0000313" key="3">
    <source>
        <dbReference type="EMBL" id="VAV84341.1"/>
    </source>
</evidence>
<reference evidence="3" key="1">
    <citation type="submission" date="2018-06" db="EMBL/GenBank/DDBJ databases">
        <authorList>
            <person name="Zhirakovskaya E."/>
        </authorList>
    </citation>
    <scope>NUCLEOTIDE SEQUENCE</scope>
</reference>
<dbReference type="CDD" id="cd02440">
    <property type="entry name" value="AdoMet_MTases"/>
    <property type="match status" value="1"/>
</dbReference>
<dbReference type="InterPro" id="IPR029063">
    <property type="entry name" value="SAM-dependent_MTases_sf"/>
</dbReference>
<organism evidence="3">
    <name type="scientific">hydrothermal vent metagenome</name>
    <dbReference type="NCBI Taxonomy" id="652676"/>
    <lineage>
        <taxon>unclassified sequences</taxon>
        <taxon>metagenomes</taxon>
        <taxon>ecological metagenomes</taxon>
    </lineage>
</organism>
<accession>A0A3B0QVY3</accession>
<dbReference type="GO" id="GO:0016740">
    <property type="term" value="F:transferase activity"/>
    <property type="evidence" value="ECO:0007669"/>
    <property type="project" value="UniProtKB-KW"/>
</dbReference>
<gene>
    <name evidence="3" type="ORF">MNBD_BACTEROID02-805</name>
</gene>
<dbReference type="PANTHER" id="PTHR43861">
    <property type="entry name" value="TRANS-ACONITATE 2-METHYLTRANSFERASE-RELATED"/>
    <property type="match status" value="1"/>
</dbReference>
<dbReference type="AlphaFoldDB" id="A0A3B0QVY3"/>
<dbReference type="Pfam" id="PF13649">
    <property type="entry name" value="Methyltransf_25"/>
    <property type="match status" value="1"/>
</dbReference>
<sequence length="204" mass="23669">MKFSKFFSNLQEKSWYRKFLNPVLEEIENGSDLLDIGTGAGKMLEILSHEKNVKCVGTDTSTDMLEEAREKLKTHSVKLHLTPAGEPLPFEKNSFNYITICSVLFHLKNEEIDKLLEDSLQLLKEHGKIIVLTPTGNENVFKLTKHYFSTKNLGIYIWYNATKRKAKLWTNNKYLQKYAIKNKLTYESQIVMKGFAQMEIINKN</sequence>
<dbReference type="SUPFAM" id="SSF53335">
    <property type="entry name" value="S-adenosyl-L-methionine-dependent methyltransferases"/>
    <property type="match status" value="1"/>
</dbReference>
<dbReference type="EMBL" id="UOEB01000148">
    <property type="protein sequence ID" value="VAV84341.1"/>
    <property type="molecule type" value="Genomic_DNA"/>
</dbReference>
<protein>
    <recommendedName>
        <fullName evidence="2">Methyltransferase domain-containing protein</fullName>
    </recommendedName>
</protein>
<dbReference type="Gene3D" id="3.40.50.150">
    <property type="entry name" value="Vaccinia Virus protein VP39"/>
    <property type="match status" value="1"/>
</dbReference>
<feature type="domain" description="Methyltransferase" evidence="2">
    <location>
        <begin position="34"/>
        <end position="127"/>
    </location>
</feature>
<keyword evidence="1" id="KW-0808">Transferase</keyword>
<evidence type="ECO:0000256" key="1">
    <source>
        <dbReference type="ARBA" id="ARBA00022679"/>
    </source>
</evidence>
<name>A0A3B0QVY3_9ZZZZ</name>